<gene>
    <name evidence="5" type="ORF">ERL59_11855</name>
</gene>
<proteinExistence type="predicted"/>
<name>A0A6N9Q4E1_9BACL</name>
<keyword evidence="3" id="KW-0804">Transcription</keyword>
<dbReference type="Gene3D" id="1.10.10.60">
    <property type="entry name" value="Homeodomain-like"/>
    <property type="match status" value="2"/>
</dbReference>
<dbReference type="AlphaFoldDB" id="A0A6N9Q4E1"/>
<dbReference type="Proteomes" id="UP000448943">
    <property type="component" value="Unassembled WGS sequence"/>
</dbReference>
<sequence length="287" mass="33411">MNMLQSMNECIEYIEKNMNQKIELSVLARKSLSSKFHFQRMFHMLTGYTIAEYIRKRRLTLAAQELTNTKTKVINVALKYGYETPESFSKAFRRVHGISPSQVRDSNVSLVAFPRITFHISLKGEKEMNYKIIKKDSFKVLGKGIKVPMVKEESRAYILKFREELQQESVDKQILSITGEKDLLGLIMDIDHEREEFTYFIGAIVSDHEDLKNYEQREISSTSWAVFESIGAMPDAVSKVWDRIYTEWFPSTGYEQLSGIPEIELIPPGDDKNPNYRCEIWIPIKKK</sequence>
<dbReference type="GO" id="GO:0003700">
    <property type="term" value="F:DNA-binding transcription factor activity"/>
    <property type="evidence" value="ECO:0007669"/>
    <property type="project" value="InterPro"/>
</dbReference>
<dbReference type="GO" id="GO:0043565">
    <property type="term" value="F:sequence-specific DNA binding"/>
    <property type="evidence" value="ECO:0007669"/>
    <property type="project" value="InterPro"/>
</dbReference>
<protein>
    <submittedName>
        <fullName evidence="5">Helix-turn-helix domain-containing protein</fullName>
    </submittedName>
</protein>
<dbReference type="InterPro" id="IPR029441">
    <property type="entry name" value="Cass2"/>
</dbReference>
<dbReference type="OrthoDB" id="9801123at2"/>
<evidence type="ECO:0000256" key="1">
    <source>
        <dbReference type="ARBA" id="ARBA00023015"/>
    </source>
</evidence>
<dbReference type="Gene3D" id="3.20.80.10">
    <property type="entry name" value="Regulatory factor, effector binding domain"/>
    <property type="match status" value="1"/>
</dbReference>
<dbReference type="PANTHER" id="PTHR47504">
    <property type="entry name" value="RIGHT ORIGIN-BINDING PROTEIN"/>
    <property type="match status" value="1"/>
</dbReference>
<comment type="caution">
    <text evidence="5">The sequence shown here is derived from an EMBL/GenBank/DDBJ whole genome shotgun (WGS) entry which is preliminary data.</text>
</comment>
<dbReference type="SMART" id="SM00871">
    <property type="entry name" value="AraC_E_bind"/>
    <property type="match status" value="1"/>
</dbReference>
<keyword evidence="1" id="KW-0805">Transcription regulation</keyword>
<dbReference type="InterPro" id="IPR010499">
    <property type="entry name" value="AraC_E-bd"/>
</dbReference>
<dbReference type="SUPFAM" id="SSF55136">
    <property type="entry name" value="Probable bacterial effector-binding domain"/>
    <property type="match status" value="1"/>
</dbReference>
<evidence type="ECO:0000313" key="6">
    <source>
        <dbReference type="Proteomes" id="UP000448943"/>
    </source>
</evidence>
<dbReference type="EMBL" id="SIJB01000027">
    <property type="protein sequence ID" value="NBI29653.1"/>
    <property type="molecule type" value="Genomic_DNA"/>
</dbReference>
<evidence type="ECO:0000256" key="2">
    <source>
        <dbReference type="ARBA" id="ARBA00023125"/>
    </source>
</evidence>
<evidence type="ECO:0000256" key="3">
    <source>
        <dbReference type="ARBA" id="ARBA00023163"/>
    </source>
</evidence>
<dbReference type="InterPro" id="IPR018062">
    <property type="entry name" value="HTH_AraC-typ_CS"/>
</dbReference>
<evidence type="ECO:0000313" key="5">
    <source>
        <dbReference type="EMBL" id="NBI29653.1"/>
    </source>
</evidence>
<feature type="domain" description="HTH araC/xylS-type" evidence="4">
    <location>
        <begin position="8"/>
        <end position="106"/>
    </location>
</feature>
<dbReference type="PRINTS" id="PR00032">
    <property type="entry name" value="HTHARAC"/>
</dbReference>
<dbReference type="SUPFAM" id="SSF46689">
    <property type="entry name" value="Homeodomain-like"/>
    <property type="match status" value="2"/>
</dbReference>
<dbReference type="PANTHER" id="PTHR47504:SF5">
    <property type="entry name" value="RIGHT ORIGIN-BINDING PROTEIN"/>
    <property type="match status" value="1"/>
</dbReference>
<dbReference type="RefSeq" id="WP_160646462.1">
    <property type="nucleotide sequence ID" value="NZ_SIJB01000027.1"/>
</dbReference>
<dbReference type="InterPro" id="IPR050959">
    <property type="entry name" value="MarA-like"/>
</dbReference>
<keyword evidence="6" id="KW-1185">Reference proteome</keyword>
<dbReference type="InterPro" id="IPR011256">
    <property type="entry name" value="Reg_factor_effector_dom_sf"/>
</dbReference>
<dbReference type="PROSITE" id="PS01124">
    <property type="entry name" value="HTH_ARAC_FAMILY_2"/>
    <property type="match status" value="1"/>
</dbReference>
<dbReference type="SMART" id="SM00342">
    <property type="entry name" value="HTH_ARAC"/>
    <property type="match status" value="1"/>
</dbReference>
<dbReference type="Pfam" id="PF14526">
    <property type="entry name" value="Cass2"/>
    <property type="match status" value="1"/>
</dbReference>
<reference evidence="5 6" key="1">
    <citation type="submission" date="2019-01" db="EMBL/GenBank/DDBJ databases">
        <title>Chengkuizengella sp. nov., isolated from deep-sea sediment of East Pacific Ocean.</title>
        <authorList>
            <person name="Yang J."/>
            <person name="Lai Q."/>
            <person name="Shao Z."/>
        </authorList>
    </citation>
    <scope>NUCLEOTIDE SEQUENCE [LARGE SCALE GENOMIC DNA]</scope>
    <source>
        <strain evidence="5 6">YPA3-1-1</strain>
    </source>
</reference>
<dbReference type="InterPro" id="IPR009057">
    <property type="entry name" value="Homeodomain-like_sf"/>
</dbReference>
<dbReference type="PROSITE" id="PS00041">
    <property type="entry name" value="HTH_ARAC_FAMILY_1"/>
    <property type="match status" value="1"/>
</dbReference>
<keyword evidence="2" id="KW-0238">DNA-binding</keyword>
<organism evidence="5 6">
    <name type="scientific">Chengkuizengella marina</name>
    <dbReference type="NCBI Taxonomy" id="2507566"/>
    <lineage>
        <taxon>Bacteria</taxon>
        <taxon>Bacillati</taxon>
        <taxon>Bacillota</taxon>
        <taxon>Bacilli</taxon>
        <taxon>Bacillales</taxon>
        <taxon>Paenibacillaceae</taxon>
        <taxon>Chengkuizengella</taxon>
    </lineage>
</organism>
<dbReference type="InterPro" id="IPR020449">
    <property type="entry name" value="Tscrpt_reg_AraC-type_HTH"/>
</dbReference>
<dbReference type="InterPro" id="IPR018060">
    <property type="entry name" value="HTH_AraC"/>
</dbReference>
<evidence type="ECO:0000259" key="4">
    <source>
        <dbReference type="PROSITE" id="PS01124"/>
    </source>
</evidence>
<dbReference type="Pfam" id="PF12833">
    <property type="entry name" value="HTH_18"/>
    <property type="match status" value="1"/>
</dbReference>
<accession>A0A6N9Q4E1</accession>